<gene>
    <name evidence="1" type="primary">PARPA_11547.1 scaffold 44469</name>
</gene>
<protein>
    <submittedName>
        <fullName evidence="1">Uncharacterized protein</fullName>
    </submittedName>
</protein>
<dbReference type="Proteomes" id="UP000054107">
    <property type="component" value="Unassembled WGS sequence"/>
</dbReference>
<dbReference type="InterPro" id="IPR040385">
    <property type="entry name" value="RABL6"/>
</dbReference>
<dbReference type="GO" id="GO:0005829">
    <property type="term" value="C:cytosol"/>
    <property type="evidence" value="ECO:0007669"/>
    <property type="project" value="TreeGrafter"/>
</dbReference>
<dbReference type="OrthoDB" id="207081at2759"/>
<accession>A0A0B7NFF9</accession>
<dbReference type="InterPro" id="IPR027417">
    <property type="entry name" value="P-loop_NTPase"/>
</dbReference>
<dbReference type="GO" id="GO:0005525">
    <property type="term" value="F:GTP binding"/>
    <property type="evidence" value="ECO:0007669"/>
    <property type="project" value="InterPro"/>
</dbReference>
<sequence>MSSWWSVGGGAAAKKEPVVAAQAAASLQSFKAMSTAFRKGVQYNMKVVLRGDVMIGKSNYCSYTVKVKFMHWLTAKVHRLQGSEFSEEYTSTPQILSSKYTLALQSDTKIDSATTSIPPSPQQQQQEDQDVAIGLDASTVNVYRNTHGAILIPPSRGHLITSWQHHT</sequence>
<dbReference type="STRING" id="35722.A0A0B7NFF9"/>
<dbReference type="GO" id="GO:0005634">
    <property type="term" value="C:nucleus"/>
    <property type="evidence" value="ECO:0007669"/>
    <property type="project" value="TreeGrafter"/>
</dbReference>
<keyword evidence="2" id="KW-1185">Reference proteome</keyword>
<dbReference type="Gene3D" id="3.40.50.300">
    <property type="entry name" value="P-loop containing nucleotide triphosphate hydrolases"/>
    <property type="match status" value="1"/>
</dbReference>
<evidence type="ECO:0000313" key="2">
    <source>
        <dbReference type="Proteomes" id="UP000054107"/>
    </source>
</evidence>
<evidence type="ECO:0000313" key="1">
    <source>
        <dbReference type="EMBL" id="CEP17251.1"/>
    </source>
</evidence>
<dbReference type="PANTHER" id="PTHR14932">
    <property type="entry name" value="RAS GTPASE-RELATED"/>
    <property type="match status" value="1"/>
</dbReference>
<dbReference type="PANTHER" id="PTHR14932:SF1">
    <property type="entry name" value="RAB-LIKE PROTEIN 6"/>
    <property type="match status" value="1"/>
</dbReference>
<reference evidence="1 2" key="1">
    <citation type="submission" date="2014-09" db="EMBL/GenBank/DDBJ databases">
        <authorList>
            <person name="Ellenberger Sabrina"/>
        </authorList>
    </citation>
    <scope>NUCLEOTIDE SEQUENCE [LARGE SCALE GENOMIC DNA]</scope>
    <source>
        <strain evidence="1 2">CBS 412.66</strain>
    </source>
</reference>
<dbReference type="AlphaFoldDB" id="A0A0B7NFF9"/>
<dbReference type="EMBL" id="LN733661">
    <property type="protein sequence ID" value="CEP17251.1"/>
    <property type="molecule type" value="Genomic_DNA"/>
</dbReference>
<organism evidence="1 2">
    <name type="scientific">Parasitella parasitica</name>
    <dbReference type="NCBI Taxonomy" id="35722"/>
    <lineage>
        <taxon>Eukaryota</taxon>
        <taxon>Fungi</taxon>
        <taxon>Fungi incertae sedis</taxon>
        <taxon>Mucoromycota</taxon>
        <taxon>Mucoromycotina</taxon>
        <taxon>Mucoromycetes</taxon>
        <taxon>Mucorales</taxon>
        <taxon>Mucorineae</taxon>
        <taxon>Mucoraceae</taxon>
        <taxon>Parasitella</taxon>
    </lineage>
</organism>
<name>A0A0B7NFF9_9FUNG</name>
<proteinExistence type="predicted"/>